<dbReference type="Gene3D" id="3.90.950.10">
    <property type="match status" value="1"/>
</dbReference>
<dbReference type="Proteomes" id="UP000664658">
    <property type="component" value="Unassembled WGS sequence"/>
</dbReference>
<dbReference type="EMBL" id="JAFNAA010000004">
    <property type="protein sequence ID" value="MBO1107594.1"/>
    <property type="molecule type" value="Genomic_DNA"/>
</dbReference>
<feature type="site" description="Important for substrate specificity" evidence="9">
    <location>
        <position position="155"/>
    </location>
</feature>
<comment type="subcellular location">
    <subcellularLocation>
        <location evidence="1 9">Cytoplasm</location>
    </subcellularLocation>
</comment>
<evidence type="ECO:0000256" key="2">
    <source>
        <dbReference type="ARBA" id="ARBA00022490"/>
    </source>
</evidence>
<proteinExistence type="inferred from homology"/>
<dbReference type="SUPFAM" id="SSF52972">
    <property type="entry name" value="ITPase-like"/>
    <property type="match status" value="1"/>
</dbReference>
<comment type="caution">
    <text evidence="10">The sequence shown here is derived from an EMBL/GenBank/DDBJ whole genome shotgun (WGS) entry which is preliminary data.</text>
</comment>
<reference evidence="10" key="1">
    <citation type="submission" date="2021-03" db="EMBL/GenBank/DDBJ databases">
        <title>Plesiomonas shigelloides zfcc0051, isolated from zebrafish feces.</title>
        <authorList>
            <person name="Vanderhoek Z."/>
            <person name="Gaulke C."/>
        </authorList>
    </citation>
    <scope>NUCLEOTIDE SEQUENCE</scope>
    <source>
        <strain evidence="10">Zfcc0051</strain>
    </source>
</reference>
<evidence type="ECO:0000256" key="8">
    <source>
        <dbReference type="ARBA" id="ARBA00068163"/>
    </source>
</evidence>
<dbReference type="RefSeq" id="WP_207541752.1">
    <property type="nucleotide sequence ID" value="NZ_JAFNAA010000004.1"/>
</dbReference>
<dbReference type="InterPro" id="IPR029001">
    <property type="entry name" value="ITPase-like_fam"/>
</dbReference>
<protein>
    <recommendedName>
        <fullName evidence="8 9">7-methyl-GTP pyrophosphatase</fullName>
        <shortName evidence="9">m(7)GTP pyrophosphatase</shortName>
        <ecNumber evidence="9">3.6.1.-</ecNumber>
    </recommendedName>
</protein>
<evidence type="ECO:0000313" key="11">
    <source>
        <dbReference type="Proteomes" id="UP000664658"/>
    </source>
</evidence>
<dbReference type="Pfam" id="PF02545">
    <property type="entry name" value="Maf"/>
    <property type="match status" value="1"/>
</dbReference>
<comment type="function">
    <text evidence="6 9">Nucleoside triphosphate pyrophosphatase that hydrolyzes 7-methyl-GTP (m(7)GTP). May have a dual role in cell division arrest and in preventing the incorporation of modified nucleotides into cellular nucleic acids.</text>
</comment>
<evidence type="ECO:0000256" key="3">
    <source>
        <dbReference type="ARBA" id="ARBA00022801"/>
    </source>
</evidence>
<dbReference type="PIRSF" id="PIRSF006305">
    <property type="entry name" value="Maf"/>
    <property type="match status" value="1"/>
</dbReference>
<comment type="similarity">
    <text evidence="7 9">Belongs to the Maf family. YceF subfamily.</text>
</comment>
<dbReference type="CDD" id="cd00555">
    <property type="entry name" value="Maf"/>
    <property type="match status" value="1"/>
</dbReference>
<evidence type="ECO:0000313" key="10">
    <source>
        <dbReference type="EMBL" id="MBO1107594.1"/>
    </source>
</evidence>
<keyword evidence="3 9" id="KW-0378">Hydrolase</keyword>
<dbReference type="FunFam" id="3.90.950.10:FF:000005">
    <property type="entry name" value="7-methyl-GTP pyrophosphatase"/>
    <property type="match status" value="1"/>
</dbReference>
<comment type="caution">
    <text evidence="9">Lacks conserved residue(s) required for the propagation of feature annotation.</text>
</comment>
<evidence type="ECO:0000256" key="5">
    <source>
        <dbReference type="ARBA" id="ARBA00050213"/>
    </source>
</evidence>
<dbReference type="GO" id="GO:0005737">
    <property type="term" value="C:cytoplasm"/>
    <property type="evidence" value="ECO:0007669"/>
    <property type="project" value="UniProtKB-SubCell"/>
</dbReference>
<dbReference type="GO" id="GO:0009117">
    <property type="term" value="P:nucleotide metabolic process"/>
    <property type="evidence" value="ECO:0007669"/>
    <property type="project" value="UniProtKB-KW"/>
</dbReference>
<evidence type="ECO:0000256" key="7">
    <source>
        <dbReference type="ARBA" id="ARBA00060749"/>
    </source>
</evidence>
<dbReference type="HAMAP" id="MF_00528">
    <property type="entry name" value="Maf"/>
    <property type="match status" value="1"/>
</dbReference>
<evidence type="ECO:0000256" key="1">
    <source>
        <dbReference type="ARBA" id="ARBA00004496"/>
    </source>
</evidence>
<dbReference type="GO" id="GO:0047429">
    <property type="term" value="F:nucleoside triphosphate diphosphatase activity"/>
    <property type="evidence" value="ECO:0007669"/>
    <property type="project" value="InterPro"/>
</dbReference>
<feature type="active site" description="Proton acceptor" evidence="9">
    <location>
        <position position="70"/>
    </location>
</feature>
<organism evidence="10 11">
    <name type="scientific">Plesiomonas shigelloides</name>
    <name type="common">Aeromonas shigelloides</name>
    <dbReference type="NCBI Taxonomy" id="703"/>
    <lineage>
        <taxon>Bacteria</taxon>
        <taxon>Pseudomonadati</taxon>
        <taxon>Pseudomonadota</taxon>
        <taxon>Gammaproteobacteria</taxon>
        <taxon>Enterobacterales</taxon>
        <taxon>Enterobacteriaceae</taxon>
        <taxon>Plesiomonas</taxon>
    </lineage>
</organism>
<dbReference type="PANTHER" id="PTHR43213:SF10">
    <property type="entry name" value="7-METHYL-GTP PYROPHOSPHATASE"/>
    <property type="match status" value="1"/>
</dbReference>
<evidence type="ECO:0000256" key="4">
    <source>
        <dbReference type="ARBA" id="ARBA00023080"/>
    </source>
</evidence>
<feature type="site" description="Important for substrate specificity" evidence="9">
    <location>
        <position position="13"/>
    </location>
</feature>
<dbReference type="AlphaFoldDB" id="A0A8I1W450"/>
<comment type="catalytic activity">
    <reaction evidence="5 9">
        <text>N(7)-methyl-GTP + H2O = N(7)-methyl-GMP + diphosphate + H(+)</text>
        <dbReference type="Rhea" id="RHEA:58744"/>
        <dbReference type="ChEBI" id="CHEBI:15377"/>
        <dbReference type="ChEBI" id="CHEBI:15378"/>
        <dbReference type="ChEBI" id="CHEBI:33019"/>
        <dbReference type="ChEBI" id="CHEBI:58285"/>
        <dbReference type="ChEBI" id="CHEBI:87133"/>
    </reaction>
</comment>
<name>A0A8I1W450_PLESH</name>
<evidence type="ECO:0000256" key="6">
    <source>
        <dbReference type="ARBA" id="ARBA00053369"/>
    </source>
</evidence>
<keyword evidence="4 9" id="KW-0546">Nucleotide metabolism</keyword>
<comment type="cofactor">
    <cofactor evidence="9">
        <name>a divalent metal cation</name>
        <dbReference type="ChEBI" id="CHEBI:60240"/>
    </cofactor>
</comment>
<feature type="site" description="Important for substrate specificity" evidence="9">
    <location>
        <position position="71"/>
    </location>
</feature>
<accession>A0A8I1W450</accession>
<gene>
    <name evidence="10" type="primary">maf</name>
    <name evidence="10" type="ORF">J2R62_05025</name>
</gene>
<dbReference type="NCBIfam" id="TIGR00172">
    <property type="entry name" value="maf"/>
    <property type="match status" value="1"/>
</dbReference>
<dbReference type="PANTHER" id="PTHR43213">
    <property type="entry name" value="BIFUNCTIONAL DTTP/UTP PYROPHOSPHATASE/METHYLTRANSFERASE PROTEIN-RELATED"/>
    <property type="match status" value="1"/>
</dbReference>
<dbReference type="InterPro" id="IPR003697">
    <property type="entry name" value="Maf-like"/>
</dbReference>
<evidence type="ECO:0000256" key="9">
    <source>
        <dbReference type="HAMAP-Rule" id="MF_00528"/>
    </source>
</evidence>
<dbReference type="EC" id="3.6.1.-" evidence="9"/>
<keyword evidence="2 9" id="KW-0963">Cytoplasm</keyword>
<sequence length="195" mass="21581">MQPKLILASTSPFRKQLLEKLGIPFQCANPDIDETARPDESAEQLVVRLAQEKARAVATLYPEHLIIGSDQVCVLNGHITGKPLTVERAEEQLSLASGQCITFYTGLCLYDSRNGQYQSHCEPFHVHFRSLSAAEIHAYVAKEQPLWCAGSFKCEGLGITLLERLEGDDPNALIGLPLIRLNQMLIQQGCNPLLI</sequence>